<feature type="compositionally biased region" description="Low complexity" evidence="6">
    <location>
        <begin position="391"/>
        <end position="403"/>
    </location>
</feature>
<evidence type="ECO:0000313" key="9">
    <source>
        <dbReference type="Proteomes" id="UP000265140"/>
    </source>
</evidence>
<evidence type="ECO:0000256" key="6">
    <source>
        <dbReference type="SAM" id="MobiDB-lite"/>
    </source>
</evidence>
<keyword evidence="2" id="KW-0964">Secreted</keyword>
<accession>A0A3P8XZ84</accession>
<evidence type="ECO:0000256" key="3">
    <source>
        <dbReference type="ARBA" id="ARBA00022530"/>
    </source>
</evidence>
<dbReference type="OrthoDB" id="10071545at2759"/>
<feature type="compositionally biased region" description="Basic and acidic residues" evidence="6">
    <location>
        <begin position="331"/>
        <end position="340"/>
    </location>
</feature>
<dbReference type="PANTHER" id="PTHR15427:SF23">
    <property type="entry name" value="EMI DOMAIN-CONTAINING PROTEIN 1"/>
    <property type="match status" value="1"/>
</dbReference>
<reference evidence="8" key="2">
    <citation type="submission" date="2020-02" db="EMBL/GenBank/DDBJ databases">
        <title>Esox lucius (northern pike) genome, fEsoLuc1, primary haplotype.</title>
        <authorList>
            <person name="Myers G."/>
            <person name="Karagic N."/>
            <person name="Meyer A."/>
            <person name="Pippel M."/>
            <person name="Reichard M."/>
            <person name="Winkler S."/>
            <person name="Tracey A."/>
            <person name="Sims Y."/>
            <person name="Howe K."/>
            <person name="Rhie A."/>
            <person name="Formenti G."/>
            <person name="Durbin R."/>
            <person name="Fedrigo O."/>
            <person name="Jarvis E.D."/>
        </authorList>
    </citation>
    <scope>NUCLEOTIDE SEQUENCE [LARGE SCALE GENOMIC DNA]</scope>
</reference>
<feature type="domain" description="EMI" evidence="7">
    <location>
        <begin position="57"/>
        <end position="131"/>
    </location>
</feature>
<dbReference type="PROSITE" id="PS51041">
    <property type="entry name" value="EMI"/>
    <property type="match status" value="1"/>
</dbReference>
<dbReference type="Pfam" id="PF07546">
    <property type="entry name" value="EMI"/>
    <property type="match status" value="1"/>
</dbReference>
<feature type="region of interest" description="Disordered" evidence="6">
    <location>
        <begin position="369"/>
        <end position="411"/>
    </location>
</feature>
<feature type="compositionally biased region" description="Low complexity" evidence="6">
    <location>
        <begin position="319"/>
        <end position="329"/>
    </location>
</feature>
<feature type="compositionally biased region" description="Pro residues" evidence="6">
    <location>
        <begin position="195"/>
        <end position="207"/>
    </location>
</feature>
<dbReference type="InterPro" id="IPR050392">
    <property type="entry name" value="Collagen/C1q_domain"/>
</dbReference>
<evidence type="ECO:0000256" key="2">
    <source>
        <dbReference type="ARBA" id="ARBA00022525"/>
    </source>
</evidence>
<dbReference type="OMA" id="PCAKVIS"/>
<evidence type="ECO:0000256" key="1">
    <source>
        <dbReference type="ARBA" id="ARBA00004498"/>
    </source>
</evidence>
<keyword evidence="5" id="KW-1015">Disulfide bond</keyword>
<feature type="region of interest" description="Disordered" evidence="6">
    <location>
        <begin position="168"/>
        <end position="340"/>
    </location>
</feature>
<dbReference type="InParanoid" id="A0A3P8XZ84"/>
<dbReference type="STRING" id="8010.ENSELUP00000009140"/>
<proteinExistence type="predicted"/>
<protein>
    <recommendedName>
        <fullName evidence="7">EMI domain-containing protein</fullName>
    </recommendedName>
</protein>
<feature type="compositionally biased region" description="Pro residues" evidence="6">
    <location>
        <begin position="274"/>
        <end position="287"/>
    </location>
</feature>
<dbReference type="Ensembl" id="ENSELUT00000004362.3">
    <property type="protein sequence ID" value="ENSELUP00000009140.2"/>
    <property type="gene ID" value="ENSELUG00000009723.3"/>
</dbReference>
<dbReference type="Bgee" id="ENSELUG00000009723">
    <property type="expression patterns" value="Expressed in pharyngeal gill and 5 other cell types or tissues"/>
</dbReference>
<evidence type="ECO:0000313" key="8">
    <source>
        <dbReference type="Ensembl" id="ENSELUP00000009140.2"/>
    </source>
</evidence>
<dbReference type="PANTHER" id="PTHR15427">
    <property type="entry name" value="EMILIN ELASTIN MICROFIBRIL INTERFACE-LOCATED PROTEIN ELASTIN MICROFIBRIL INTERFACER"/>
    <property type="match status" value="1"/>
</dbReference>
<dbReference type="InterPro" id="IPR008160">
    <property type="entry name" value="Collagen"/>
</dbReference>
<evidence type="ECO:0000256" key="4">
    <source>
        <dbReference type="ARBA" id="ARBA00022729"/>
    </source>
</evidence>
<keyword evidence="3" id="KW-0272">Extracellular matrix</keyword>
<dbReference type="Proteomes" id="UP000265140">
    <property type="component" value="Chromosome 1"/>
</dbReference>
<keyword evidence="4" id="KW-0732">Signal</keyword>
<dbReference type="Gene3D" id="1.20.5.320">
    <property type="entry name" value="6-Phosphogluconate Dehydrogenase, domain 3"/>
    <property type="match status" value="1"/>
</dbReference>
<name>A0A3P8XZ84_ESOLU</name>
<dbReference type="AlphaFoldDB" id="A0A3P8XZ84"/>
<evidence type="ECO:0000256" key="5">
    <source>
        <dbReference type="ARBA" id="ARBA00023157"/>
    </source>
</evidence>
<dbReference type="InterPro" id="IPR011489">
    <property type="entry name" value="EMI_domain"/>
</dbReference>
<sequence length="411" mass="43475">MPISSLPCAFKIIWIFLISQSMGTGFIYQFPVRPLQRVNSEQSRSTGSPGSGSNSHTRNWCQYTVSRTVTCQVHNGTKTTVQRIFQGCHWPGPCAKLIRTLVRPSYKVAYRHVTALEWRCCPGFIGDRCQEECMNCTGFTVMNRRLNFIESKIELLEGAVSPFIYNSTDVSSDNEVDTPNPTPIGNPSILMPGGRGPPGPIGPPGITGPPGKAGVSGKPGPTGPKGERGLPGEVGQPGFPGPPGPPGSYSSSTGLRGDMFGLDEQESVAGRPGQPGPPGPAGVPGPPGRDVEGGLPGPRGDPGPKGDSGERGPPGLTGEQGQRGPPGQKGEPGEGLHEQERVQQLKEALKILAERVLILEHMIGIHESPVESGSGLETLPQAKSTIKFKRPQPQQLSSRPQDPVKSFGAVD</sequence>
<evidence type="ECO:0000259" key="7">
    <source>
        <dbReference type="PROSITE" id="PS51041"/>
    </source>
</evidence>
<reference evidence="9" key="1">
    <citation type="journal article" date="2014" name="PLoS ONE">
        <title>The genome and linkage map of the northern pike (Esox lucius): conserved synteny revealed between the salmonid sister group and the Neoteleostei.</title>
        <authorList>
            <person name="Rondeau E.B."/>
            <person name="Minkley D.R."/>
            <person name="Leong J.S."/>
            <person name="Messmer A.M."/>
            <person name="Jantzen J.R."/>
            <person name="von Schalburg K.R."/>
            <person name="Lemon C."/>
            <person name="Bird N.H."/>
            <person name="Koop B.F."/>
        </authorList>
    </citation>
    <scope>NUCLEOTIDE SEQUENCE</scope>
</reference>
<dbReference type="GeneTree" id="ENSGT00940000161716"/>
<dbReference type="GO" id="GO:0005576">
    <property type="term" value="C:extracellular region"/>
    <property type="evidence" value="ECO:0007669"/>
    <property type="project" value="UniProtKB-SubCell"/>
</dbReference>
<reference evidence="8" key="4">
    <citation type="submission" date="2025-09" db="UniProtKB">
        <authorList>
            <consortium name="Ensembl"/>
        </authorList>
    </citation>
    <scope>IDENTIFICATION</scope>
</reference>
<feature type="compositionally biased region" description="Polar residues" evidence="6">
    <location>
        <begin position="168"/>
        <end position="185"/>
    </location>
</feature>
<dbReference type="Pfam" id="PF01391">
    <property type="entry name" value="Collagen"/>
    <property type="match status" value="2"/>
</dbReference>
<comment type="subcellular location">
    <subcellularLocation>
        <location evidence="1">Secreted</location>
        <location evidence="1">Extracellular space</location>
        <location evidence="1">Extracellular matrix</location>
    </subcellularLocation>
</comment>
<keyword evidence="9" id="KW-1185">Reference proteome</keyword>
<gene>
    <name evidence="8" type="primary">COL26A1</name>
</gene>
<reference evidence="8" key="3">
    <citation type="submission" date="2025-08" db="UniProtKB">
        <authorList>
            <consortium name="Ensembl"/>
        </authorList>
    </citation>
    <scope>IDENTIFICATION</scope>
</reference>
<organism evidence="8 9">
    <name type="scientific">Esox lucius</name>
    <name type="common">Northern pike</name>
    <dbReference type="NCBI Taxonomy" id="8010"/>
    <lineage>
        <taxon>Eukaryota</taxon>
        <taxon>Metazoa</taxon>
        <taxon>Chordata</taxon>
        <taxon>Craniata</taxon>
        <taxon>Vertebrata</taxon>
        <taxon>Euteleostomi</taxon>
        <taxon>Actinopterygii</taxon>
        <taxon>Neopterygii</taxon>
        <taxon>Teleostei</taxon>
        <taxon>Protacanthopterygii</taxon>
        <taxon>Esociformes</taxon>
        <taxon>Esocidae</taxon>
        <taxon>Esox</taxon>
    </lineage>
</organism>